<dbReference type="Ensembl" id="ENSAPOT00000010903.1">
    <property type="protein sequence ID" value="ENSAPOP00000023585.1"/>
    <property type="gene ID" value="ENSAPOG00000005490.1"/>
</dbReference>
<evidence type="ECO:0000313" key="2">
    <source>
        <dbReference type="Proteomes" id="UP000257200"/>
    </source>
</evidence>
<proteinExistence type="predicted"/>
<accession>A0A3Q1H3I6</accession>
<protein>
    <submittedName>
        <fullName evidence="1">Uncharacterized protein</fullName>
    </submittedName>
</protein>
<name>A0A3Q1H3I6_9TELE</name>
<organism evidence="1 2">
    <name type="scientific">Acanthochromis polyacanthus</name>
    <name type="common">spiny chromis</name>
    <dbReference type="NCBI Taxonomy" id="80966"/>
    <lineage>
        <taxon>Eukaryota</taxon>
        <taxon>Metazoa</taxon>
        <taxon>Chordata</taxon>
        <taxon>Craniata</taxon>
        <taxon>Vertebrata</taxon>
        <taxon>Euteleostomi</taxon>
        <taxon>Actinopterygii</taxon>
        <taxon>Neopterygii</taxon>
        <taxon>Teleostei</taxon>
        <taxon>Neoteleostei</taxon>
        <taxon>Acanthomorphata</taxon>
        <taxon>Ovalentaria</taxon>
        <taxon>Pomacentridae</taxon>
        <taxon>Acanthochromis</taxon>
    </lineage>
</organism>
<reference evidence="1" key="2">
    <citation type="submission" date="2025-09" db="UniProtKB">
        <authorList>
            <consortium name="Ensembl"/>
        </authorList>
    </citation>
    <scope>IDENTIFICATION</scope>
</reference>
<reference evidence="1" key="1">
    <citation type="submission" date="2025-08" db="UniProtKB">
        <authorList>
            <consortium name="Ensembl"/>
        </authorList>
    </citation>
    <scope>IDENTIFICATION</scope>
</reference>
<keyword evidence="2" id="KW-1185">Reference proteome</keyword>
<dbReference type="Proteomes" id="UP000257200">
    <property type="component" value="Unplaced"/>
</dbReference>
<dbReference type="AlphaFoldDB" id="A0A3Q1H3I6"/>
<dbReference type="InParanoid" id="A0A3Q1H3I6"/>
<sequence>NNTSTSAASGCFLEHLMSQRQTSGVFWHFNFRKPSLPAEVTVLGSRNITRKFFRCFLLVPRMFFLEARSSPPMTLNIKHHRSVLKKDVLSSNIPKTSSEHCRQNDRFNTFFYIF</sequence>
<evidence type="ECO:0000313" key="1">
    <source>
        <dbReference type="Ensembl" id="ENSAPOP00000023585.1"/>
    </source>
</evidence>